<accession>W6K167</accession>
<dbReference type="InterPro" id="IPR009492">
    <property type="entry name" value="TniQ"/>
</dbReference>
<evidence type="ECO:0000313" key="4">
    <source>
        <dbReference type="Proteomes" id="UP000035763"/>
    </source>
</evidence>
<keyword evidence="4" id="KW-1185">Reference proteome</keyword>
<sequence>MYSAVNTRRLGRSPRGPMTPSSTAPSAKVIVISYYSLLTPCKGRNSVVVSHHSLTHRGYLLRVADTYGIHPFSLFERLHGISRVERRHLRWSGIAISNTAALAAGRVANLEPEEIQAMHLTAYDGSALDFGDLTPSVFDPTKDLPADRLPMTGAGPLVNAAWDRYCRRCREARPGFRAMSWRLRVHLVCIHHGLLLDTENQSRGEQITATDDDIASQAEVLSRLTPSEQHAGFFADLDLHLASRIPMWRTKLQGRERKSPEAVITSFTTAVQMARSPGYPAYQGLAEWPVTKGARALRAPRCLGFVGTTYGFPHLLPTHLFIRGLSDLLHQPDVRTARAVSAVGSFMSATGRDLSTACVLLPERRRATTAARFLKYLITLEDQGRAEQFWSLCEMAATELLRDDVDYRDREQLCYDEGAYLAATSAEPSAYVRTVRTWLVDQWACTFTSSNVRTSVRDGSIEHFDRLYGAAMRSALEHHFRRVAA</sequence>
<protein>
    <recommendedName>
        <fullName evidence="2">TniQ domain-containing protein</fullName>
    </recommendedName>
</protein>
<proteinExistence type="predicted"/>
<gene>
    <name evidence="3" type="ORF">BN11_4790007</name>
</gene>
<evidence type="ECO:0000259" key="2">
    <source>
        <dbReference type="Pfam" id="PF06527"/>
    </source>
</evidence>
<dbReference type="Proteomes" id="UP000035763">
    <property type="component" value="Unassembled WGS sequence"/>
</dbReference>
<feature type="region of interest" description="Disordered" evidence="1">
    <location>
        <begin position="1"/>
        <end position="24"/>
    </location>
</feature>
<dbReference type="Pfam" id="PF06527">
    <property type="entry name" value="TniQ"/>
    <property type="match status" value="1"/>
</dbReference>
<dbReference type="AlphaFoldDB" id="W6K167"/>
<evidence type="ECO:0000313" key="3">
    <source>
        <dbReference type="EMBL" id="CCH74765.1"/>
    </source>
</evidence>
<evidence type="ECO:0000256" key="1">
    <source>
        <dbReference type="SAM" id="MobiDB-lite"/>
    </source>
</evidence>
<feature type="domain" description="TniQ" evidence="2">
    <location>
        <begin position="57"/>
        <end position="196"/>
    </location>
</feature>
<reference evidence="3 4" key="1">
    <citation type="journal article" date="2013" name="ISME J.">
        <title>A metabolic model for members of the genus Tetrasphaera involved in enhanced biological phosphorus removal.</title>
        <authorList>
            <person name="Kristiansen R."/>
            <person name="Nguyen H.T.T."/>
            <person name="Saunders A.M."/>
            <person name="Nielsen J.L."/>
            <person name="Wimmer R."/>
            <person name="Le V.Q."/>
            <person name="McIlroy S.J."/>
            <person name="Petrovski S."/>
            <person name="Seviour R.J."/>
            <person name="Calteau A."/>
            <person name="Nielsen K.L."/>
            <person name="Nielsen P.H."/>
        </authorList>
    </citation>
    <scope>NUCLEOTIDE SEQUENCE [LARGE SCALE GENOMIC DNA]</scope>
    <source>
        <strain evidence="3 4">Ben110</strain>
    </source>
</reference>
<dbReference type="EMBL" id="CAJA01000422">
    <property type="protein sequence ID" value="CCH74765.1"/>
    <property type="molecule type" value="Genomic_DNA"/>
</dbReference>
<name>W6K167_9MICO</name>
<organism evidence="3 4">
    <name type="scientific">Nostocoides australiense Ben110</name>
    <dbReference type="NCBI Taxonomy" id="1193182"/>
    <lineage>
        <taxon>Bacteria</taxon>
        <taxon>Bacillati</taxon>
        <taxon>Actinomycetota</taxon>
        <taxon>Actinomycetes</taxon>
        <taxon>Micrococcales</taxon>
        <taxon>Intrasporangiaceae</taxon>
        <taxon>Nostocoides</taxon>
    </lineage>
</organism>
<comment type="caution">
    <text evidence="3">The sequence shown here is derived from an EMBL/GenBank/DDBJ whole genome shotgun (WGS) entry which is preliminary data.</text>
</comment>